<dbReference type="GO" id="GO:0008240">
    <property type="term" value="F:tripeptidyl-peptidase activity"/>
    <property type="evidence" value="ECO:0007669"/>
    <property type="project" value="TreeGrafter"/>
</dbReference>
<evidence type="ECO:0000259" key="3">
    <source>
        <dbReference type="PROSITE" id="PS51695"/>
    </source>
</evidence>
<feature type="domain" description="Peptidase S53" evidence="3">
    <location>
        <begin position="1"/>
        <end position="313"/>
    </location>
</feature>
<sequence length="314" mass="33067">MSIAHAEKLFRTEYHKHEHKRLGETVTFYQVDDLPQSVANNDKGLSGVYNTFLDALDGSYCASDGGDAPGIDAAHSDPLPRGCKAPHNPSASGDTGVATYQGDNGSVTGCLSGSGQNGTTFAPYTPSGCPWVTSVDATQIQNDQAIKEPESALQTSQSNPGAPGGVITGGGFSNIFPAPDYQSSALAHYFSQHDPGIPSSELIHRTGHAYPDISAIGAPFPTYGNQTLQHYLDTSLPTPMWASIITLINAERQAIGKGPVGFINPVLYKHAADVLTDVRNGSIPGCGSAGFWDPATGMGTPRYPDLLKFFLSLP</sequence>
<dbReference type="OrthoDB" id="409122at2759"/>
<name>A0A4U0WZP2_9PEZI</name>
<accession>A0A4U0WZP2</accession>
<gene>
    <name evidence="4" type="ORF">B0A55_09687</name>
</gene>
<evidence type="ECO:0000256" key="1">
    <source>
        <dbReference type="PROSITE-ProRule" id="PRU01032"/>
    </source>
</evidence>
<feature type="region of interest" description="Disordered" evidence="2">
    <location>
        <begin position="71"/>
        <end position="94"/>
    </location>
</feature>
<dbReference type="PROSITE" id="PS51695">
    <property type="entry name" value="SEDOLISIN"/>
    <property type="match status" value="1"/>
</dbReference>
<dbReference type="Gene3D" id="3.40.50.200">
    <property type="entry name" value="Peptidase S8/S53 domain"/>
    <property type="match status" value="1"/>
</dbReference>
<dbReference type="InterPro" id="IPR050819">
    <property type="entry name" value="Tripeptidyl-peptidase_I"/>
</dbReference>
<evidence type="ECO:0000256" key="2">
    <source>
        <dbReference type="SAM" id="MobiDB-lite"/>
    </source>
</evidence>
<comment type="caution">
    <text evidence="1">Lacks conserved residue(s) required for the propagation of feature annotation.</text>
</comment>
<dbReference type="SUPFAM" id="SSF52743">
    <property type="entry name" value="Subtilisin-like"/>
    <property type="match status" value="1"/>
</dbReference>
<dbReference type="GO" id="GO:0004252">
    <property type="term" value="F:serine-type endopeptidase activity"/>
    <property type="evidence" value="ECO:0007669"/>
    <property type="project" value="InterPro"/>
</dbReference>
<dbReference type="PANTHER" id="PTHR14218">
    <property type="entry name" value="PROTEASE S8 TRIPEPTIDYL PEPTIDASE I CLN2"/>
    <property type="match status" value="1"/>
</dbReference>
<dbReference type="STRING" id="329884.A0A4U0WZP2"/>
<comment type="caution">
    <text evidence="4">The sequence shown here is derived from an EMBL/GenBank/DDBJ whole genome shotgun (WGS) entry which is preliminary data.</text>
</comment>
<dbReference type="InterPro" id="IPR030400">
    <property type="entry name" value="Sedolisin_dom"/>
</dbReference>
<dbReference type="InterPro" id="IPR036852">
    <property type="entry name" value="Peptidase_S8/S53_dom_sf"/>
</dbReference>
<reference evidence="4 5" key="1">
    <citation type="submission" date="2017-03" db="EMBL/GenBank/DDBJ databases">
        <title>Genomes of endolithic fungi from Antarctica.</title>
        <authorList>
            <person name="Coleine C."/>
            <person name="Masonjones S."/>
            <person name="Stajich J.E."/>
        </authorList>
    </citation>
    <scope>NUCLEOTIDE SEQUENCE [LARGE SCALE GENOMIC DNA]</scope>
    <source>
        <strain evidence="4 5">CCFEE 5184</strain>
    </source>
</reference>
<evidence type="ECO:0000313" key="5">
    <source>
        <dbReference type="Proteomes" id="UP000309340"/>
    </source>
</evidence>
<dbReference type="EMBL" id="NAJQ01000580">
    <property type="protein sequence ID" value="TKA67355.1"/>
    <property type="molecule type" value="Genomic_DNA"/>
</dbReference>
<dbReference type="GO" id="GO:0006508">
    <property type="term" value="P:proteolysis"/>
    <property type="evidence" value="ECO:0007669"/>
    <property type="project" value="InterPro"/>
</dbReference>
<proteinExistence type="predicted"/>
<dbReference type="Proteomes" id="UP000309340">
    <property type="component" value="Unassembled WGS sequence"/>
</dbReference>
<organism evidence="4 5">
    <name type="scientific">Friedmanniomyces simplex</name>
    <dbReference type="NCBI Taxonomy" id="329884"/>
    <lineage>
        <taxon>Eukaryota</taxon>
        <taxon>Fungi</taxon>
        <taxon>Dikarya</taxon>
        <taxon>Ascomycota</taxon>
        <taxon>Pezizomycotina</taxon>
        <taxon>Dothideomycetes</taxon>
        <taxon>Dothideomycetidae</taxon>
        <taxon>Mycosphaerellales</taxon>
        <taxon>Teratosphaeriaceae</taxon>
        <taxon>Friedmanniomyces</taxon>
    </lineage>
</organism>
<dbReference type="AlphaFoldDB" id="A0A4U0WZP2"/>
<evidence type="ECO:0000313" key="4">
    <source>
        <dbReference type="EMBL" id="TKA67355.1"/>
    </source>
</evidence>
<dbReference type="PANTHER" id="PTHR14218:SF19">
    <property type="entry name" value="SERINE PROTEASE AORO, PUTATIVE (AFU_ORTHOLOGUE AFUA_6G10250)-RELATED"/>
    <property type="match status" value="1"/>
</dbReference>
<keyword evidence="5" id="KW-1185">Reference proteome</keyword>
<protein>
    <recommendedName>
        <fullName evidence="3">Peptidase S53 domain-containing protein</fullName>
    </recommendedName>
</protein>